<accession>A0A9D5DQQ6</accession>
<dbReference type="EMBL" id="LJJD01000005">
    <property type="protein sequence ID" value="KQL58597.1"/>
    <property type="molecule type" value="Genomic_DNA"/>
</dbReference>
<keyword evidence="3" id="KW-1185">Reference proteome</keyword>
<gene>
    <name evidence="2" type="ORF">AN965_02820</name>
</gene>
<feature type="transmembrane region" description="Helical" evidence="1">
    <location>
        <begin position="41"/>
        <end position="60"/>
    </location>
</feature>
<comment type="caution">
    <text evidence="2">The sequence shown here is derived from an EMBL/GenBank/DDBJ whole genome shotgun (WGS) entry which is preliminary data.</text>
</comment>
<feature type="transmembrane region" description="Helical" evidence="1">
    <location>
        <begin position="7"/>
        <end position="29"/>
    </location>
</feature>
<name>A0A9D5DQQ6_9BACI</name>
<sequence length="68" mass="7994">MNKKRLIFVIWLVFFPLVTTGFLTLYRFFRGLEIGIEQMTPHFLAFMVTGAVASFIWYQIATMQQKGK</sequence>
<dbReference type="AlphaFoldDB" id="A0A9D5DQQ6"/>
<organism evidence="2 3">
    <name type="scientific">Alkalicoccobacillus plakortidis</name>
    <dbReference type="NCBI Taxonomy" id="444060"/>
    <lineage>
        <taxon>Bacteria</taxon>
        <taxon>Bacillati</taxon>
        <taxon>Bacillota</taxon>
        <taxon>Bacilli</taxon>
        <taxon>Bacillales</taxon>
        <taxon>Bacillaceae</taxon>
        <taxon>Alkalicoccobacillus</taxon>
    </lineage>
</organism>
<evidence type="ECO:0000256" key="1">
    <source>
        <dbReference type="SAM" id="Phobius"/>
    </source>
</evidence>
<protein>
    <submittedName>
        <fullName evidence="2">Uncharacterized protein</fullName>
    </submittedName>
</protein>
<keyword evidence="1" id="KW-0812">Transmembrane</keyword>
<keyword evidence="1" id="KW-1133">Transmembrane helix</keyword>
<evidence type="ECO:0000313" key="2">
    <source>
        <dbReference type="EMBL" id="KQL58597.1"/>
    </source>
</evidence>
<keyword evidence="1" id="KW-0472">Membrane</keyword>
<proteinExistence type="predicted"/>
<reference evidence="2 3" key="1">
    <citation type="submission" date="2015-09" db="EMBL/GenBank/DDBJ databases">
        <title>Genome sequencing project for genomic taxonomy and phylogenomics of Bacillus-like bacteria.</title>
        <authorList>
            <person name="Liu B."/>
            <person name="Wang J."/>
            <person name="Zhu Y."/>
            <person name="Liu G."/>
            <person name="Chen Q."/>
            <person name="Chen Z."/>
            <person name="Lan J."/>
            <person name="Che J."/>
            <person name="Ge C."/>
            <person name="Shi H."/>
            <person name="Pan Z."/>
            <person name="Liu X."/>
        </authorList>
    </citation>
    <scope>NUCLEOTIDE SEQUENCE [LARGE SCALE GENOMIC DNA]</scope>
    <source>
        <strain evidence="2 3">DSM 19153</strain>
    </source>
</reference>
<evidence type="ECO:0000313" key="3">
    <source>
        <dbReference type="Proteomes" id="UP000051061"/>
    </source>
</evidence>
<dbReference type="Proteomes" id="UP000051061">
    <property type="component" value="Unassembled WGS sequence"/>
</dbReference>